<comment type="caution">
    <text evidence="10">The sequence shown here is derived from an EMBL/GenBank/DDBJ whole genome shotgun (WGS) entry which is preliminary data.</text>
</comment>
<dbReference type="PANTHER" id="PTHR31361">
    <property type="entry name" value="BETA-GLUCAN SYNTHESIS-ASSOCIATED PROTEIN KRE6-RELATED"/>
    <property type="match status" value="1"/>
</dbReference>
<dbReference type="InterPro" id="IPR036390">
    <property type="entry name" value="WH_DNA-bd_sf"/>
</dbReference>
<dbReference type="InterPro" id="IPR040773">
    <property type="entry name" value="Rpn6_N"/>
</dbReference>
<reference evidence="10" key="1">
    <citation type="submission" date="2022-11" db="EMBL/GenBank/DDBJ databases">
        <authorList>
            <person name="Morgan W.R."/>
            <person name="Tartar A."/>
        </authorList>
    </citation>
    <scope>NUCLEOTIDE SEQUENCE</scope>
    <source>
        <strain evidence="10">ARSEF 373</strain>
    </source>
</reference>
<dbReference type="FunFam" id="2.60.120.200:FF:000157">
    <property type="entry name" value="Beta-glucan synthesis-associated protein SKN1"/>
    <property type="match status" value="1"/>
</dbReference>
<evidence type="ECO:0000256" key="1">
    <source>
        <dbReference type="ARBA" id="ARBA00004370"/>
    </source>
</evidence>
<evidence type="ECO:0000256" key="4">
    <source>
        <dbReference type="ARBA" id="ARBA00023136"/>
    </source>
</evidence>
<keyword evidence="6" id="KW-0961">Cell wall biogenesis/degradation</keyword>
<evidence type="ECO:0000256" key="2">
    <source>
        <dbReference type="ARBA" id="ARBA00007454"/>
    </source>
</evidence>
<dbReference type="SMART" id="SM00088">
    <property type="entry name" value="PINT"/>
    <property type="match status" value="1"/>
</dbReference>
<dbReference type="FunFam" id="1.25.40.570:FF:000016">
    <property type="entry name" value="26S proteasome regulatory subunit"/>
    <property type="match status" value="1"/>
</dbReference>
<sequence>PLRTRTFTAWRREDARRRFVAQHSLLASGELLRANAQTSAGHHLHFSSILFISLAMRGRGCLVAALHVAIAFIAHSNAELTTLATESGVGPWVDVDTPAEARSYVSSRGDTWELVMSDEFSDTRREFQPGRDHLWTSLERPDGVNGAYQLYSHNMTYVDCDVSADGNRTCSLVLKVIDEVNNVTVYNLYTRPPSSKTATFFYRSAMLQSWNKFCFQGGMIEARAVLPGAINDKTRNPDLKKGFNARVTSSSFYPTWPGLWMMGNLGRAIFSASTSRMWPLSYNRCDESVFDSSNQRVSACNANPGSGLNAFQGRGAPEIDLVEGGGTDVSSSIQIGPGMPSQYRPFDANTTLYPDDSNGCVYSNRCKTPGANTPDVPTAYYAKRRGYKSWYQGMRYASNDYCEPMGEDQQSYKTIAASVKAGITNNTCTNEICPGAFDPHSDLGFIDGDDSKGHWGVNTKGTCFPRMNGYKGAFLCDPDNTDERCSDPRNSTTPKSNVMAPFAYQMDALSANWGVHVGVYTHYHTYQLEWVLGDQGYIRWMLNGHPLFEIPASAIVNASQDRDNSNPVRLLPEEPMYFIMNVAVSDSWGARPPNGGRPCRGDGDDAKVNRICDGFPMHMKIDHIRLYQDTRAGSKMAVGCDPASHPTRQWIQDHIEEYEDDVNRHVDVQGGARCASHDDCTPSMKLVPIRTGQCVRQRCSCTSQFWGGPRCTTQLPQTSGRGNQVRSFGPPLFLSIIVAALAIVATMAVLVRETIRNRSARELRLQLEEARVQKEERSRARAGSVGITLASKSPVLATPFTPHDGDEVPGIGYLGFWILERTKERGTRRRRRRKKMTAQDVEMQDAEAQHPLQVRFEEAEDAVAALTDKSSPDEAIHHFQAIISYEGSDAATEVVQRVKEQAIYKLAQLYIQYGREKEVASLLQALRPFFTSLPKAKTGKIVRTIIDMVAKVKVLDTDKALQLQADLCVDSIAWCNAEKHTFLRQRVEARLASIYFQQQKFQPALDLVTTLLRELKRLDDKQLLVEIHLVESKLHHALRNVPKAKAALTAARSISNAIYVAPKTQAQIDQMSGILHAEEHDYKTAYSYFFEAFEALAQVDEVESLSCLKYMLLSKVASGEASDVNTILNGKHAIKYIGIDTEALQAVAKAHEQRSLELFEEATKKYSAQLVEDSLIKSHLGKLYEKLLESNLIKIIQPYSCVEIAHVAKLIKLPLPQIELKLSQMILDHKFHGILDQGKGQLIVYENPVEDETYKAGLGVIENVGHVVDSLFRRAEKLHA</sequence>
<dbReference type="PANTHER" id="PTHR31361:SF1">
    <property type="entry name" value="BETA-GLUCAN SYNTHESIS-ASSOCIATED PROTEIN KRE6-RELATED"/>
    <property type="match status" value="1"/>
</dbReference>
<dbReference type="EMBL" id="DAKRPA010000016">
    <property type="protein sequence ID" value="DBA03751.1"/>
    <property type="molecule type" value="Genomic_DNA"/>
</dbReference>
<dbReference type="Pfam" id="PF18503">
    <property type="entry name" value="RPN6_C_helix"/>
    <property type="match status" value="1"/>
</dbReference>
<name>A0AAV2ZBR2_9STRA</name>
<accession>A0AAV2ZBR2</accession>
<dbReference type="Pfam" id="PF01399">
    <property type="entry name" value="PCI"/>
    <property type="match status" value="1"/>
</dbReference>
<feature type="non-terminal residue" evidence="10">
    <location>
        <position position="1"/>
    </location>
</feature>
<keyword evidence="11" id="KW-1185">Reference proteome</keyword>
<evidence type="ECO:0000256" key="5">
    <source>
        <dbReference type="ARBA" id="ARBA00023180"/>
    </source>
</evidence>
<dbReference type="GO" id="GO:0005789">
    <property type="term" value="C:endoplasmic reticulum membrane"/>
    <property type="evidence" value="ECO:0007669"/>
    <property type="project" value="TreeGrafter"/>
</dbReference>
<evidence type="ECO:0000313" key="10">
    <source>
        <dbReference type="EMBL" id="DBA03751.1"/>
    </source>
</evidence>
<evidence type="ECO:0000256" key="7">
    <source>
        <dbReference type="ARBA" id="ARBA00062507"/>
    </source>
</evidence>
<comment type="similarity">
    <text evidence="2">Belongs to the proteasome subunit S9 family.</text>
</comment>
<dbReference type="SUPFAM" id="SSF49899">
    <property type="entry name" value="Concanavalin A-like lectins/glucanases"/>
    <property type="match status" value="1"/>
</dbReference>
<comment type="subunit">
    <text evidence="7">Component of the lid subcomplex of the 19S proteasome regulatory particle complex (also named PA700 complex). The 26S proteasome consists of a 20S proteasome core and two 19S regulatory subunits.</text>
</comment>
<dbReference type="Proteomes" id="UP001146120">
    <property type="component" value="Unassembled WGS sequence"/>
</dbReference>
<dbReference type="GO" id="GO:0006078">
    <property type="term" value="P:(1-&gt;6)-beta-D-glucan biosynthetic process"/>
    <property type="evidence" value="ECO:0007669"/>
    <property type="project" value="TreeGrafter"/>
</dbReference>
<dbReference type="GO" id="GO:0015926">
    <property type="term" value="F:glucosidase activity"/>
    <property type="evidence" value="ECO:0007669"/>
    <property type="project" value="TreeGrafter"/>
</dbReference>
<organism evidence="10 11">
    <name type="scientific">Lagenidium giganteum</name>
    <dbReference type="NCBI Taxonomy" id="4803"/>
    <lineage>
        <taxon>Eukaryota</taxon>
        <taxon>Sar</taxon>
        <taxon>Stramenopiles</taxon>
        <taxon>Oomycota</taxon>
        <taxon>Peronosporomycetes</taxon>
        <taxon>Pythiales</taxon>
        <taxon>Pythiaceae</taxon>
    </lineage>
</organism>
<dbReference type="SMART" id="SM00753">
    <property type="entry name" value="PAM"/>
    <property type="match status" value="1"/>
</dbReference>
<evidence type="ECO:0000256" key="8">
    <source>
        <dbReference type="SAM" id="Phobius"/>
    </source>
</evidence>
<dbReference type="GO" id="GO:0005886">
    <property type="term" value="C:plasma membrane"/>
    <property type="evidence" value="ECO:0007669"/>
    <property type="project" value="TreeGrafter"/>
</dbReference>
<dbReference type="AlphaFoldDB" id="A0AAV2ZBR2"/>
<dbReference type="Pfam" id="PF18055">
    <property type="entry name" value="RPN6_N"/>
    <property type="match status" value="1"/>
</dbReference>
<dbReference type="SUPFAM" id="SSF48452">
    <property type="entry name" value="TPR-like"/>
    <property type="match status" value="1"/>
</dbReference>
<dbReference type="PROSITE" id="PS50250">
    <property type="entry name" value="PCI"/>
    <property type="match status" value="1"/>
</dbReference>
<dbReference type="InterPro" id="IPR040780">
    <property type="entry name" value="Rpn6_C_helix"/>
</dbReference>
<evidence type="ECO:0000259" key="9">
    <source>
        <dbReference type="PROSITE" id="PS50250"/>
    </source>
</evidence>
<proteinExistence type="inferred from homology"/>
<evidence type="ECO:0000256" key="3">
    <source>
        <dbReference type="ARBA" id="ARBA00022942"/>
    </source>
</evidence>
<keyword evidence="5" id="KW-0325">Glycoprotein</keyword>
<dbReference type="Gene3D" id="2.60.120.200">
    <property type="match status" value="2"/>
</dbReference>
<evidence type="ECO:0000313" key="11">
    <source>
        <dbReference type="Proteomes" id="UP001146120"/>
    </source>
</evidence>
<keyword evidence="8" id="KW-0812">Transmembrane</keyword>
<dbReference type="InterPro" id="IPR000717">
    <property type="entry name" value="PCI_dom"/>
</dbReference>
<dbReference type="InterPro" id="IPR011990">
    <property type="entry name" value="TPR-like_helical_dom_sf"/>
</dbReference>
<dbReference type="GO" id="GO:0071555">
    <property type="term" value="P:cell wall organization"/>
    <property type="evidence" value="ECO:0007669"/>
    <property type="project" value="UniProtKB-KW"/>
</dbReference>
<protein>
    <recommendedName>
        <fullName evidence="9">PCI domain-containing protein</fullName>
    </recommendedName>
</protein>
<gene>
    <name evidence="10" type="ORF">N0F65_004168</name>
</gene>
<keyword evidence="3" id="KW-0647">Proteasome</keyword>
<dbReference type="Pfam" id="PF03935">
    <property type="entry name" value="SKN1_KRE6_Sbg1"/>
    <property type="match status" value="2"/>
</dbReference>
<evidence type="ECO:0000256" key="6">
    <source>
        <dbReference type="ARBA" id="ARBA00023316"/>
    </source>
</evidence>
<dbReference type="InterPro" id="IPR005629">
    <property type="entry name" value="Skn1/Kre6/Sbg1"/>
</dbReference>
<feature type="transmembrane region" description="Helical" evidence="8">
    <location>
        <begin position="732"/>
        <end position="751"/>
    </location>
</feature>
<keyword evidence="8" id="KW-1133">Transmembrane helix</keyword>
<keyword evidence="4 8" id="KW-0472">Membrane</keyword>
<reference evidence="10" key="2">
    <citation type="journal article" date="2023" name="Microbiol Resour">
        <title>Decontamination and Annotation of the Draft Genome Sequence of the Oomycete Lagenidium giganteum ARSEF 373.</title>
        <authorList>
            <person name="Morgan W.R."/>
            <person name="Tartar A."/>
        </authorList>
    </citation>
    <scope>NUCLEOTIDE SEQUENCE</scope>
    <source>
        <strain evidence="10">ARSEF 373</strain>
    </source>
</reference>
<dbReference type="GO" id="GO:0000502">
    <property type="term" value="C:proteasome complex"/>
    <property type="evidence" value="ECO:0007669"/>
    <property type="project" value="UniProtKB-KW"/>
</dbReference>
<feature type="domain" description="PCI" evidence="9">
    <location>
        <begin position="1081"/>
        <end position="1249"/>
    </location>
</feature>
<comment type="subcellular location">
    <subcellularLocation>
        <location evidence="1">Membrane</location>
    </subcellularLocation>
</comment>
<dbReference type="Gene3D" id="1.25.40.570">
    <property type="match status" value="1"/>
</dbReference>
<dbReference type="SUPFAM" id="SSF46785">
    <property type="entry name" value="Winged helix' DNA-binding domain"/>
    <property type="match status" value="1"/>
</dbReference>
<dbReference type="InterPro" id="IPR013320">
    <property type="entry name" value="ConA-like_dom_sf"/>
</dbReference>